<dbReference type="Pfam" id="PF13522">
    <property type="entry name" value="GATase_6"/>
    <property type="match status" value="1"/>
</dbReference>
<evidence type="ECO:0000256" key="4">
    <source>
        <dbReference type="ARBA" id="ARBA00022962"/>
    </source>
</evidence>
<protein>
    <recommendedName>
        <fullName evidence="2">glutamine--fructose-6-phosphate transaminase (isomerizing)</fullName>
        <ecNumber evidence="2">2.6.1.16</ecNumber>
    </recommendedName>
</protein>
<gene>
    <name evidence="7" type="ORF">MM415A01885_0009</name>
    <name evidence="6" type="ORF">MM415B01185_0012</name>
</gene>
<evidence type="ECO:0000259" key="5">
    <source>
        <dbReference type="PROSITE" id="PS51278"/>
    </source>
</evidence>
<dbReference type="InterPro" id="IPR029055">
    <property type="entry name" value="Ntn_hydrolases_N"/>
</dbReference>
<keyword evidence="3 6" id="KW-0808">Transferase</keyword>
<dbReference type="PROSITE" id="PS51278">
    <property type="entry name" value="GATASE_TYPE_2"/>
    <property type="match status" value="1"/>
</dbReference>
<name>A0A6M3IS35_9ZZZZ</name>
<dbReference type="InterPro" id="IPR017932">
    <property type="entry name" value="GATase_2_dom"/>
</dbReference>
<dbReference type="Gene3D" id="3.60.20.10">
    <property type="entry name" value="Glutamine Phosphoribosylpyrophosphate, subunit 1, domain 1"/>
    <property type="match status" value="1"/>
</dbReference>
<dbReference type="SUPFAM" id="SSF56235">
    <property type="entry name" value="N-terminal nucleophile aminohydrolases (Ntn hydrolases)"/>
    <property type="match status" value="1"/>
</dbReference>
<dbReference type="AlphaFoldDB" id="A0A6M3IS35"/>
<dbReference type="EC" id="2.6.1.16" evidence="2"/>
<evidence type="ECO:0000256" key="2">
    <source>
        <dbReference type="ARBA" id="ARBA00012916"/>
    </source>
</evidence>
<dbReference type="GO" id="GO:0004360">
    <property type="term" value="F:glutamine-fructose-6-phosphate transaminase (isomerizing) activity"/>
    <property type="evidence" value="ECO:0007669"/>
    <property type="project" value="UniProtKB-EC"/>
</dbReference>
<feature type="domain" description="Glutamine amidotransferase type-2" evidence="5">
    <location>
        <begin position="2"/>
        <end position="220"/>
    </location>
</feature>
<reference evidence="6" key="1">
    <citation type="submission" date="2020-03" db="EMBL/GenBank/DDBJ databases">
        <title>The deep terrestrial virosphere.</title>
        <authorList>
            <person name="Holmfeldt K."/>
            <person name="Nilsson E."/>
            <person name="Simone D."/>
            <person name="Lopez-Fernandez M."/>
            <person name="Wu X."/>
            <person name="de Brujin I."/>
            <person name="Lundin D."/>
            <person name="Andersson A."/>
            <person name="Bertilsson S."/>
            <person name="Dopson M."/>
        </authorList>
    </citation>
    <scope>NUCLEOTIDE SEQUENCE</scope>
    <source>
        <strain evidence="7">MM415A01885</strain>
        <strain evidence="6">MM415B01185</strain>
    </source>
</reference>
<evidence type="ECO:0000256" key="1">
    <source>
        <dbReference type="ARBA" id="ARBA00001031"/>
    </source>
</evidence>
<keyword evidence="4 6" id="KW-0315">Glutamine amidotransferase</keyword>
<evidence type="ECO:0000313" key="6">
    <source>
        <dbReference type="EMBL" id="QJA60078.1"/>
    </source>
</evidence>
<proteinExistence type="predicted"/>
<organism evidence="6">
    <name type="scientific">viral metagenome</name>
    <dbReference type="NCBI Taxonomy" id="1070528"/>
    <lineage>
        <taxon>unclassified sequences</taxon>
        <taxon>metagenomes</taxon>
        <taxon>organismal metagenomes</taxon>
    </lineage>
</organism>
<comment type="catalytic activity">
    <reaction evidence="1">
        <text>D-fructose 6-phosphate + L-glutamine = D-glucosamine 6-phosphate + L-glutamate</text>
        <dbReference type="Rhea" id="RHEA:13237"/>
        <dbReference type="ChEBI" id="CHEBI:29985"/>
        <dbReference type="ChEBI" id="CHEBI:58359"/>
        <dbReference type="ChEBI" id="CHEBI:58725"/>
        <dbReference type="ChEBI" id="CHEBI:61527"/>
        <dbReference type="EC" id="2.6.1.16"/>
    </reaction>
</comment>
<accession>A0A6M3IS35</accession>
<evidence type="ECO:0000256" key="3">
    <source>
        <dbReference type="ARBA" id="ARBA00022679"/>
    </source>
</evidence>
<dbReference type="EMBL" id="MT142134">
    <property type="protein sequence ID" value="QJA75002.1"/>
    <property type="molecule type" value="Genomic_DNA"/>
</dbReference>
<dbReference type="PANTHER" id="PTHR10937">
    <property type="entry name" value="GLUCOSAMINE--FRUCTOSE-6-PHOSPHATE AMINOTRANSFERASE, ISOMERIZING"/>
    <property type="match status" value="1"/>
</dbReference>
<sequence>MCGILGFITDKPSDENYVMLGDLLYISSSRGTDATGVAVVGTKTKVVKEDIPADKFIVKYYKGLKRDIDKAKIVLGHTRLATQGHQKDNNNNHPIIGQKYIMVHNGTCSSMDKIKDYPYKGTVDSEVLLSHIEKKGLKEGLKALKGSAAVAIIKEDEPDVVYLWRHSNPLWVAYDPEKQVLFFGSTEDILKEGLSNLLNFFSSFHMRQLVEDVLYKVTCNPLKIEALVAIEPVGFGYTYSRKGYTGTMHRSTEEGDLEDYYNGYLQSAMLQNIDKEDKSKTTATCSDTDVATAATFSQVYRALTMCQWDKANKVFTTDKLAELPDETKYYFSQCSCDFTNWNRLEGGGHVSIDKKLVKFFDHIKRTHFLMTVTDAIKEGMIDMSK</sequence>
<evidence type="ECO:0000313" key="7">
    <source>
        <dbReference type="EMBL" id="QJA75002.1"/>
    </source>
</evidence>
<dbReference type="CDD" id="cd00352">
    <property type="entry name" value="Gn_AT_II"/>
    <property type="match status" value="1"/>
</dbReference>
<dbReference type="EMBL" id="MT141395">
    <property type="protein sequence ID" value="QJA60078.1"/>
    <property type="molecule type" value="Genomic_DNA"/>
</dbReference>